<protein>
    <submittedName>
        <fullName evidence="1">Uncharacterized protein</fullName>
    </submittedName>
</protein>
<proteinExistence type="predicted"/>
<reference evidence="1" key="1">
    <citation type="submission" date="2014-05" db="EMBL/GenBank/DDBJ databases">
        <authorList>
            <person name="Chronopoulou M."/>
        </authorList>
    </citation>
    <scope>NUCLEOTIDE SEQUENCE</scope>
    <source>
        <tissue evidence="1">Whole organism</tissue>
    </source>
</reference>
<name>A0A0K2SZ68_LEPSM</name>
<sequence length="116" mass="13098">VFLFYFGLIELACRQGVVVHRRPRFFTFIQRHRGSFLVLVTSLGLGGTGGGDISLNKKTSPLLTCLFEVDAWLLSDADILTLFLLRIFGTAPVAWLNDVWGSRIERERKWIDGLGE</sequence>
<dbReference type="EMBL" id="HACA01001717">
    <property type="protein sequence ID" value="CDW19078.1"/>
    <property type="molecule type" value="Transcribed_RNA"/>
</dbReference>
<feature type="non-terminal residue" evidence="1">
    <location>
        <position position="1"/>
    </location>
</feature>
<dbReference type="EMBL" id="HACA01001719">
    <property type="protein sequence ID" value="CDW19080.1"/>
    <property type="molecule type" value="Transcribed_RNA"/>
</dbReference>
<accession>A0A0K2SZ68</accession>
<organism evidence="1">
    <name type="scientific">Lepeophtheirus salmonis</name>
    <name type="common">Salmon louse</name>
    <name type="synonym">Caligus salmonis</name>
    <dbReference type="NCBI Taxonomy" id="72036"/>
    <lineage>
        <taxon>Eukaryota</taxon>
        <taxon>Metazoa</taxon>
        <taxon>Ecdysozoa</taxon>
        <taxon>Arthropoda</taxon>
        <taxon>Crustacea</taxon>
        <taxon>Multicrustacea</taxon>
        <taxon>Hexanauplia</taxon>
        <taxon>Copepoda</taxon>
        <taxon>Siphonostomatoida</taxon>
        <taxon>Caligidae</taxon>
        <taxon>Lepeophtheirus</taxon>
    </lineage>
</organism>
<dbReference type="EMBL" id="HACA01001718">
    <property type="protein sequence ID" value="CDW19079.1"/>
    <property type="molecule type" value="Transcribed_RNA"/>
</dbReference>
<evidence type="ECO:0000313" key="1">
    <source>
        <dbReference type="EMBL" id="CDW19079.1"/>
    </source>
</evidence>
<dbReference type="AlphaFoldDB" id="A0A0K2SZ68"/>